<keyword evidence="3 6" id="KW-0819">tRNA processing</keyword>
<evidence type="ECO:0000256" key="6">
    <source>
        <dbReference type="HAMAP-Rule" id="MF_03218"/>
    </source>
</evidence>
<proteinExistence type="inferred from homology"/>
<dbReference type="EC" id="2.4.2.64" evidence="6"/>
<dbReference type="AlphaFoldDB" id="A0A2T9Z0I3"/>
<dbReference type="InterPro" id="IPR004803">
    <property type="entry name" value="TGT"/>
</dbReference>
<comment type="cofactor">
    <cofactor evidence="6">
        <name>Zn(2+)</name>
        <dbReference type="ChEBI" id="CHEBI:29105"/>
    </cofactor>
</comment>
<evidence type="ECO:0000256" key="1">
    <source>
        <dbReference type="ARBA" id="ARBA00022676"/>
    </source>
</evidence>
<evidence type="ECO:0000313" key="8">
    <source>
        <dbReference type="EMBL" id="PVU98083.1"/>
    </source>
</evidence>
<dbReference type="GO" id="GO:0006400">
    <property type="term" value="P:tRNA modification"/>
    <property type="evidence" value="ECO:0007669"/>
    <property type="project" value="InterPro"/>
</dbReference>
<dbReference type="SUPFAM" id="SSF51713">
    <property type="entry name" value="tRNA-guanine transglycosylase"/>
    <property type="match status" value="1"/>
</dbReference>
<feature type="region of interest" description="RNA binding; important for wobble base 34 recognition" evidence="6">
    <location>
        <begin position="319"/>
        <end position="323"/>
    </location>
</feature>
<dbReference type="HAMAP" id="MF_00168">
    <property type="entry name" value="Q_tRNA_Tgt"/>
    <property type="match status" value="1"/>
</dbReference>
<evidence type="ECO:0000256" key="4">
    <source>
        <dbReference type="ARBA" id="ARBA00022723"/>
    </source>
</evidence>
<feature type="active site" description="Proton acceptor" evidence="6">
    <location>
        <position position="140"/>
    </location>
</feature>
<comment type="function">
    <text evidence="6">Catalytic subunit of the queuine tRNA-ribosyltransferase (TGT) that catalyzes the base-exchange of a guanine (G) residue with queuine (Q) at position 34 (anticodon wobble position) in tRNAs with GU(N) anticodons (tRNA-Asp, -Asn, -His and -Tyr), resulting in the hypermodified nucleoside queuosine (7-(((4,5-cis-dihydroxy-2-cyclopenten-1-yl)amino)methyl)-7-deazaguanosine). Catalysis occurs through a double-displacement mechanism. The nucleophile active site attacks the C1' of nucleotide 34 to detach the guanine base from the RNA, forming a covalent enzyme-RNA intermediate. The proton acceptor active site deprotonates the incoming queuine, allowing a nucleophilic attack on the C1' of the ribose to form the product.</text>
</comment>
<dbReference type="STRING" id="61424.A0A2T9Z0I3"/>
<accession>A0A2T9Z0I3</accession>
<evidence type="ECO:0000259" key="7">
    <source>
        <dbReference type="Pfam" id="PF01702"/>
    </source>
</evidence>
<dbReference type="PANTHER" id="PTHR43530">
    <property type="entry name" value="QUEUINE TRNA-RIBOSYLTRANSFERASE CATALYTIC SUBUNIT 1"/>
    <property type="match status" value="1"/>
</dbReference>
<dbReference type="InterPro" id="IPR002616">
    <property type="entry name" value="tRNA_ribo_trans-like"/>
</dbReference>
<keyword evidence="4 6" id="KW-0479">Metal-binding</keyword>
<feature type="domain" description="tRNA-guanine(15) transglycosylase-like" evidence="7">
    <location>
        <begin position="61"/>
        <end position="414"/>
    </location>
</feature>
<dbReference type="EMBL" id="MBFT01000090">
    <property type="protein sequence ID" value="PVU98083.1"/>
    <property type="molecule type" value="Genomic_DNA"/>
</dbReference>
<dbReference type="PANTHER" id="PTHR43530:SF1">
    <property type="entry name" value="QUEUINE TRNA-RIBOSYLTRANSFERASE CATALYTIC SUBUNIT 1"/>
    <property type="match status" value="1"/>
</dbReference>
<dbReference type="Pfam" id="PF01702">
    <property type="entry name" value="TGT"/>
    <property type="match status" value="1"/>
</dbReference>
<comment type="similarity">
    <text evidence="6">Belongs to the queuine tRNA-ribosyltransferase family.</text>
</comment>
<feature type="binding site" evidence="6">
    <location>
        <position position="264"/>
    </location>
    <ligand>
        <name>substrate</name>
    </ligand>
</feature>
<evidence type="ECO:0000256" key="2">
    <source>
        <dbReference type="ARBA" id="ARBA00022679"/>
    </source>
</evidence>
<feature type="active site" description="Nucleophile" evidence="6">
    <location>
        <position position="314"/>
    </location>
</feature>
<feature type="binding site" evidence="6">
    <location>
        <position position="354"/>
    </location>
    <ligand>
        <name>Zn(2+)</name>
        <dbReference type="ChEBI" id="CHEBI:29105"/>
    </ligand>
</feature>
<dbReference type="GO" id="GO:0046872">
    <property type="term" value="F:metal ion binding"/>
    <property type="evidence" value="ECO:0007669"/>
    <property type="project" value="UniProtKB-KW"/>
</dbReference>
<feature type="binding site" evidence="6">
    <location>
        <position position="237"/>
    </location>
    <ligand>
        <name>substrate</name>
    </ligand>
</feature>
<gene>
    <name evidence="8" type="ORF">BB559_001780</name>
</gene>
<dbReference type="GO" id="GO:0005829">
    <property type="term" value="C:cytosol"/>
    <property type="evidence" value="ECO:0007669"/>
    <property type="project" value="TreeGrafter"/>
</dbReference>
<keyword evidence="5 6" id="KW-0862">Zinc</keyword>
<dbReference type="NCBIfam" id="TIGR00449">
    <property type="entry name" value="tgt_general"/>
    <property type="match status" value="1"/>
</dbReference>
<evidence type="ECO:0000256" key="5">
    <source>
        <dbReference type="ARBA" id="ARBA00022833"/>
    </source>
</evidence>
<name>A0A2T9Z0I3_9FUNG</name>
<comment type="catalytic activity">
    <reaction evidence="6">
        <text>guanosine(34) in tRNA + queuine = queuosine(34) in tRNA + guanine</text>
        <dbReference type="Rhea" id="RHEA:16633"/>
        <dbReference type="Rhea" id="RHEA-COMP:10341"/>
        <dbReference type="Rhea" id="RHEA-COMP:18571"/>
        <dbReference type="ChEBI" id="CHEBI:16235"/>
        <dbReference type="ChEBI" id="CHEBI:17433"/>
        <dbReference type="ChEBI" id="CHEBI:74269"/>
        <dbReference type="ChEBI" id="CHEBI:194431"/>
        <dbReference type="EC" id="2.4.2.64"/>
    </reaction>
</comment>
<keyword evidence="6" id="KW-0963">Cytoplasm</keyword>
<comment type="subunit">
    <text evidence="6">Heterodimer of a catalytic subunit and an accessory subunit.</text>
</comment>
<feature type="binding site" evidence="6">
    <location>
        <position position="357"/>
    </location>
    <ligand>
        <name>Zn(2+)</name>
        <dbReference type="ChEBI" id="CHEBI:29105"/>
    </ligand>
</feature>
<dbReference type="InterPro" id="IPR036511">
    <property type="entry name" value="TGT-like_sf"/>
</dbReference>
<dbReference type="Proteomes" id="UP000245699">
    <property type="component" value="Unassembled WGS sequence"/>
</dbReference>
<keyword evidence="9" id="KW-1185">Reference proteome</keyword>
<sequence>MPFAKTHIHSPALSEEQISSKKLKTENLLSKNTDLYYGKTPLSVSDYPALKFEIYAKCSTTKARASLMHLPHHTAQTPMFMPVGTLGTMKGLTTRQLQDLDCHVILGNTYHLGSKPGQEIIEKAGGLHNFMNWPRGLLTDSGGFQMVSLLKLANITEEGVEFENPYDGQKMLLTPEESIGLQNTIGADIIMQLDDVVSSLISGPRVEEAMHRSIRWLDRCTKAHKNPTTQNLFPIVQGGLDVNLRKISAEEIIKRDFSGYAIGGLSGGEAKDQFWRMVNISTDILEETKPRYCMGVGYSEDLVVCSALGVDMYDCVFPTRTARFGNALVMGGSLLLRSGKYDKDFRPIDENCECLTCRKYTRAYLHSVVTKENVGCHLVSIHNIAFQMRLMREIRAAILEDRYPEYIRKFMKKRFGSQVPRWIINALKEVKVDLTIADNEGYVAEPVDQDVIKGVVDD</sequence>
<protein>
    <recommendedName>
        <fullName evidence="6">Queuine tRNA-ribosyltransferase catalytic subunit 1</fullName>
        <ecNumber evidence="6">2.4.2.64</ecNumber>
    </recommendedName>
    <alternativeName>
        <fullName evidence="6">Guanine insertion enzyme</fullName>
    </alternativeName>
    <alternativeName>
        <fullName evidence="6">tRNA-guanine transglycosylase</fullName>
    </alternativeName>
</protein>
<feature type="binding site" evidence="6">
    <location>
        <position position="382"/>
    </location>
    <ligand>
        <name>Zn(2+)</name>
        <dbReference type="ChEBI" id="CHEBI:29105"/>
    </ligand>
</feature>
<keyword evidence="1 6" id="KW-0328">Glycosyltransferase</keyword>
<comment type="subcellular location">
    <subcellularLocation>
        <location evidence="6">Cytoplasm</location>
    </subcellularLocation>
</comment>
<dbReference type="NCBIfam" id="TIGR00430">
    <property type="entry name" value="Q_tRNA_tgt"/>
    <property type="match status" value="1"/>
</dbReference>
<reference evidence="8 9" key="1">
    <citation type="journal article" date="2018" name="MBio">
        <title>Comparative Genomics Reveals the Core Gene Toolbox for the Fungus-Insect Symbiosis.</title>
        <authorList>
            <person name="Wang Y."/>
            <person name="Stata M."/>
            <person name="Wang W."/>
            <person name="Stajich J.E."/>
            <person name="White M.M."/>
            <person name="Moncalvo J.M."/>
        </authorList>
    </citation>
    <scope>NUCLEOTIDE SEQUENCE [LARGE SCALE GENOMIC DNA]</scope>
    <source>
        <strain evidence="8 9">AUS-77-4</strain>
    </source>
</reference>
<comment type="caution">
    <text evidence="8">The sequence shown here is derived from an EMBL/GenBank/DDBJ whole genome shotgun (WGS) entry which is preliminary data.</text>
</comment>
<evidence type="ECO:0000256" key="3">
    <source>
        <dbReference type="ARBA" id="ARBA00022694"/>
    </source>
</evidence>
<feature type="region of interest" description="RNA binding" evidence="6">
    <location>
        <begin position="295"/>
        <end position="301"/>
    </location>
</feature>
<dbReference type="GO" id="GO:0008479">
    <property type="term" value="F:tRNA-guanosine(34) queuine transglycosylase activity"/>
    <property type="evidence" value="ECO:0007669"/>
    <property type="project" value="UniProtKB-UniRule"/>
</dbReference>
<keyword evidence="2 6" id="KW-0808">Transferase</keyword>
<dbReference type="OrthoDB" id="10249838at2759"/>
<dbReference type="Gene3D" id="3.20.20.105">
    <property type="entry name" value="Queuine tRNA-ribosyltransferase-like"/>
    <property type="match status" value="1"/>
</dbReference>
<feature type="binding site" evidence="6">
    <location>
        <begin position="140"/>
        <end position="144"/>
    </location>
    <ligand>
        <name>substrate</name>
    </ligand>
</feature>
<feature type="binding site" evidence="6">
    <location>
        <position position="352"/>
    </location>
    <ligand>
        <name>Zn(2+)</name>
        <dbReference type="ChEBI" id="CHEBI:29105"/>
    </ligand>
</feature>
<organism evidence="8 9">
    <name type="scientific">Furculomyces boomerangus</name>
    <dbReference type="NCBI Taxonomy" id="61424"/>
    <lineage>
        <taxon>Eukaryota</taxon>
        <taxon>Fungi</taxon>
        <taxon>Fungi incertae sedis</taxon>
        <taxon>Zoopagomycota</taxon>
        <taxon>Kickxellomycotina</taxon>
        <taxon>Harpellomycetes</taxon>
        <taxon>Harpellales</taxon>
        <taxon>Harpellaceae</taxon>
        <taxon>Furculomyces</taxon>
    </lineage>
</organism>
<evidence type="ECO:0000313" key="9">
    <source>
        <dbReference type="Proteomes" id="UP000245699"/>
    </source>
</evidence>
<feature type="binding site" evidence="6">
    <location>
        <position position="194"/>
    </location>
    <ligand>
        <name>substrate</name>
    </ligand>
</feature>